<comment type="caution">
    <text evidence="1">The sequence shown here is derived from an EMBL/GenBank/DDBJ whole genome shotgun (WGS) entry which is preliminary data.</text>
</comment>
<dbReference type="RefSeq" id="WP_311710503.1">
    <property type="nucleotide sequence ID" value="NZ_JAVRFB010000015.1"/>
</dbReference>
<protein>
    <recommendedName>
        <fullName evidence="3">HEAT repeat domain-containing protein</fullName>
    </recommendedName>
</protein>
<dbReference type="SUPFAM" id="SSF48371">
    <property type="entry name" value="ARM repeat"/>
    <property type="match status" value="1"/>
</dbReference>
<evidence type="ECO:0000313" key="2">
    <source>
        <dbReference type="Proteomes" id="UP001180503"/>
    </source>
</evidence>
<dbReference type="EMBL" id="JAVRFB010000015">
    <property type="protein sequence ID" value="MDT0404087.1"/>
    <property type="molecule type" value="Genomic_DNA"/>
</dbReference>
<name>A0ABU2QHZ2_9ACTN</name>
<evidence type="ECO:0008006" key="3">
    <source>
        <dbReference type="Google" id="ProtNLM"/>
    </source>
</evidence>
<accession>A0ABU2QHZ2</accession>
<proteinExistence type="predicted"/>
<sequence length="244" mass="26740">MLTGTDWAALEHAYGTASEAPEMLAALLDEDQSTRTKALDYLYGTLHHQNTLYEATAPAALYVASILSDPRTTNTVVKDRHSFPGCMRAELLRWIGSVANEVTDEAAAISQRHGFPLGDYAPAVDILGTRPTLFSKTLPYIRTTDHHVREAALTACIPLLDDPQLLHHRPALAAPLREQLGTSDLWQHREQAIDALDAWGEDSSGIERQQNPFLFCDSDPLSDKASAWLAGSGSNEGYSEDPPF</sequence>
<dbReference type="InterPro" id="IPR016024">
    <property type="entry name" value="ARM-type_fold"/>
</dbReference>
<dbReference type="Proteomes" id="UP001180503">
    <property type="component" value="Unassembled WGS sequence"/>
</dbReference>
<organism evidence="1 2">
    <name type="scientific">Streptomyces edwardsiae</name>
    <dbReference type="NCBI Taxonomy" id="3075527"/>
    <lineage>
        <taxon>Bacteria</taxon>
        <taxon>Bacillati</taxon>
        <taxon>Actinomycetota</taxon>
        <taxon>Actinomycetes</taxon>
        <taxon>Kitasatosporales</taxon>
        <taxon>Streptomycetaceae</taxon>
        <taxon>Streptomyces</taxon>
    </lineage>
</organism>
<reference evidence="2" key="1">
    <citation type="submission" date="2023-07" db="EMBL/GenBank/DDBJ databases">
        <title>30 novel species of actinomycetes from the DSMZ collection.</title>
        <authorList>
            <person name="Nouioui I."/>
        </authorList>
    </citation>
    <scope>NUCLEOTIDE SEQUENCE [LARGE SCALE GENOMIC DNA]</scope>
    <source>
        <strain evidence="2">DSM 41635</strain>
    </source>
</reference>
<gene>
    <name evidence="1" type="ORF">RM528_19770</name>
</gene>
<evidence type="ECO:0000313" key="1">
    <source>
        <dbReference type="EMBL" id="MDT0404087.1"/>
    </source>
</evidence>